<dbReference type="PANTHER" id="PTHR30036">
    <property type="entry name" value="D-XYLOSE-BINDING PERIPLASMIC PROTEIN"/>
    <property type="match status" value="1"/>
</dbReference>
<accession>A0A1V5SVB3</accession>
<dbReference type="EMBL" id="MWBQ01000075">
    <property type="protein sequence ID" value="OQA58418.1"/>
    <property type="molecule type" value="Genomic_DNA"/>
</dbReference>
<organism evidence="5">
    <name type="scientific">Candidatus Atribacter allofermentans</name>
    <dbReference type="NCBI Taxonomy" id="1852833"/>
    <lineage>
        <taxon>Bacteria</taxon>
        <taxon>Pseudomonadati</taxon>
        <taxon>Atribacterota</taxon>
        <taxon>Atribacteria</taxon>
        <taxon>Atribacterales</taxon>
        <taxon>Atribacteraceae</taxon>
        <taxon>Atribacter</taxon>
    </lineage>
</organism>
<dbReference type="Gene3D" id="3.40.50.2300">
    <property type="match status" value="2"/>
</dbReference>
<evidence type="ECO:0000313" key="5">
    <source>
        <dbReference type="EMBL" id="OQA58418.1"/>
    </source>
</evidence>
<dbReference type="PANTHER" id="PTHR30036:SF7">
    <property type="entry name" value="ABC TRANSPORTER PERIPLASMIC-BINDING PROTEIN YPHF"/>
    <property type="match status" value="1"/>
</dbReference>
<dbReference type="Proteomes" id="UP000485569">
    <property type="component" value="Unassembled WGS sequence"/>
</dbReference>
<gene>
    <name evidence="5" type="primary">alsB_4</name>
    <name evidence="5" type="ORF">BWY41_01082</name>
</gene>
<proteinExistence type="inferred from homology"/>
<dbReference type="InterPro" id="IPR025997">
    <property type="entry name" value="SBP_2_dom"/>
</dbReference>
<reference evidence="5" key="1">
    <citation type="submission" date="2017-02" db="EMBL/GenBank/DDBJ databases">
        <title>Delving into the versatile metabolic prowess of the omnipresent phylum Bacteroidetes.</title>
        <authorList>
            <person name="Nobu M.K."/>
            <person name="Mei R."/>
            <person name="Narihiro T."/>
            <person name="Kuroda K."/>
            <person name="Liu W.-T."/>
        </authorList>
    </citation>
    <scope>NUCLEOTIDE SEQUENCE</scope>
    <source>
        <strain evidence="5">ADurb.Bin276</strain>
    </source>
</reference>
<dbReference type="InterPro" id="IPR028082">
    <property type="entry name" value="Peripla_BP_I"/>
</dbReference>
<comment type="similarity">
    <text evidence="2">Belongs to the bacterial solute-binding protein 2 family.</text>
</comment>
<dbReference type="Pfam" id="PF13407">
    <property type="entry name" value="Peripla_BP_4"/>
    <property type="match status" value="1"/>
</dbReference>
<dbReference type="CDD" id="cd06302">
    <property type="entry name" value="PBP1_LsrB_Quorum_Sensing-like"/>
    <property type="match status" value="1"/>
</dbReference>
<protein>
    <submittedName>
        <fullName evidence="5">D-allose-binding periplasmic protein</fullName>
    </submittedName>
</protein>
<dbReference type="AlphaFoldDB" id="A0A1V5SVB3"/>
<evidence type="ECO:0000256" key="3">
    <source>
        <dbReference type="SAM" id="SignalP"/>
    </source>
</evidence>
<keyword evidence="3" id="KW-0732">Signal</keyword>
<dbReference type="GO" id="GO:0030288">
    <property type="term" value="C:outer membrane-bounded periplasmic space"/>
    <property type="evidence" value="ECO:0007669"/>
    <property type="project" value="TreeGrafter"/>
</dbReference>
<dbReference type="SUPFAM" id="SSF53822">
    <property type="entry name" value="Periplasmic binding protein-like I"/>
    <property type="match status" value="1"/>
</dbReference>
<comment type="caution">
    <text evidence="5">The sequence shown here is derived from an EMBL/GenBank/DDBJ whole genome shotgun (WGS) entry which is preliminary data.</text>
</comment>
<dbReference type="GO" id="GO:0030246">
    <property type="term" value="F:carbohydrate binding"/>
    <property type="evidence" value="ECO:0007669"/>
    <property type="project" value="TreeGrafter"/>
</dbReference>
<dbReference type="InterPro" id="IPR050555">
    <property type="entry name" value="Bact_Solute-Bind_Prot2"/>
</dbReference>
<comment type="subcellular location">
    <subcellularLocation>
        <location evidence="1">Cell envelope</location>
    </subcellularLocation>
</comment>
<feature type="signal peptide" evidence="3">
    <location>
        <begin position="1"/>
        <end position="23"/>
    </location>
</feature>
<feature type="chain" id="PRO_5013251893" evidence="3">
    <location>
        <begin position="24"/>
        <end position="325"/>
    </location>
</feature>
<name>A0A1V5SVB3_9BACT</name>
<evidence type="ECO:0000256" key="2">
    <source>
        <dbReference type="ARBA" id="ARBA00007639"/>
    </source>
</evidence>
<feature type="domain" description="Periplasmic binding protein" evidence="4">
    <location>
        <begin position="28"/>
        <end position="282"/>
    </location>
</feature>
<sequence length="325" mass="34651">MKKGIFLVMMVIFLLSMTMIASAQELTIAVIPLSLGHPWWVRCGEGAMKAGEELGINIIYTAPEKEDAAKQLDYFNDQVNKGVDAILLAAVDAETMKKPIADAIAKGIPVFGFDIGAPGTDIIWTASGWEPVQSGTNIGEGLAKEIGGKGKVALITAGLGQPYLEMRQKAIEAVLAQHPDITIVGLYANDNDYEKALSQCESVLLAHPDLAGFASTTTTGIPAAAQAIINAGLEGKVAVWGVSMPKQNADYVKNGIVKGGLALDSAQMTYLGVRIAYDYLTKDKVLPVPGNEYGWAEVPVTDVEEKFSYVPDTLLTPENVDTFGF</sequence>
<evidence type="ECO:0000256" key="1">
    <source>
        <dbReference type="ARBA" id="ARBA00004196"/>
    </source>
</evidence>
<evidence type="ECO:0000259" key="4">
    <source>
        <dbReference type="Pfam" id="PF13407"/>
    </source>
</evidence>